<dbReference type="GO" id="GO:0003677">
    <property type="term" value="F:DNA binding"/>
    <property type="evidence" value="ECO:0007669"/>
    <property type="project" value="InterPro"/>
</dbReference>
<evidence type="ECO:0000256" key="2">
    <source>
        <dbReference type="ARBA" id="ARBA00022801"/>
    </source>
</evidence>
<accession>A0A915IBM0</accession>
<dbReference type="InterPro" id="IPR036691">
    <property type="entry name" value="Endo/exonu/phosph_ase_sf"/>
</dbReference>
<keyword evidence="2" id="KW-0378">Hydrolase</keyword>
<dbReference type="WBParaSite" id="nRc.2.0.1.t11178-RA">
    <property type="protein sequence ID" value="nRc.2.0.1.t11178-RA"/>
    <property type="gene ID" value="nRc.2.0.1.g11178"/>
</dbReference>
<dbReference type="GO" id="GO:0046872">
    <property type="term" value="F:metal ion binding"/>
    <property type="evidence" value="ECO:0007669"/>
    <property type="project" value="UniProtKB-KW"/>
</dbReference>
<reference evidence="6" key="1">
    <citation type="submission" date="2022-11" db="UniProtKB">
        <authorList>
            <consortium name="WormBaseParasite"/>
        </authorList>
    </citation>
    <scope>IDENTIFICATION</scope>
</reference>
<dbReference type="GO" id="GO:0005634">
    <property type="term" value="C:nucleus"/>
    <property type="evidence" value="ECO:0007669"/>
    <property type="project" value="TreeGrafter"/>
</dbReference>
<keyword evidence="5" id="KW-1185">Reference proteome</keyword>
<dbReference type="Proteomes" id="UP000887565">
    <property type="component" value="Unplaced"/>
</dbReference>
<protein>
    <submittedName>
        <fullName evidence="6">DNA-(apurinic or apyrimidinic site) endonuclease</fullName>
    </submittedName>
</protein>
<feature type="binding site" evidence="4">
    <location>
        <position position="77"/>
    </location>
    <ligand>
        <name>Mg(2+)</name>
        <dbReference type="ChEBI" id="CHEBI:18420"/>
        <label>1</label>
    </ligand>
</feature>
<dbReference type="InterPro" id="IPR020847">
    <property type="entry name" value="AP_endonuclease_F1_BS"/>
</dbReference>
<sequence>KIGKWHLFGRQKGKKNQKSKALENEILLNSDKKTADGREFSLKISCWNVAGLRAWFEKGAHKFLISQEKPDILFVQETKICKDEDLQVEFRRIQGYHSYSAYSKKKGYAGVTLYSKIMPMNVDYGLGEV</sequence>
<name>A0A915IBM0_ROMCU</name>
<evidence type="ECO:0000313" key="6">
    <source>
        <dbReference type="WBParaSite" id="nRc.2.0.1.t11178-RA"/>
    </source>
</evidence>
<organism evidence="5 6">
    <name type="scientific">Romanomermis culicivorax</name>
    <name type="common">Nematode worm</name>
    <dbReference type="NCBI Taxonomy" id="13658"/>
    <lineage>
        <taxon>Eukaryota</taxon>
        <taxon>Metazoa</taxon>
        <taxon>Ecdysozoa</taxon>
        <taxon>Nematoda</taxon>
        <taxon>Enoplea</taxon>
        <taxon>Dorylaimia</taxon>
        <taxon>Mermithida</taxon>
        <taxon>Mermithoidea</taxon>
        <taxon>Mermithidae</taxon>
        <taxon>Romanomermis</taxon>
    </lineage>
</organism>
<dbReference type="PANTHER" id="PTHR22748:SF6">
    <property type="entry name" value="DNA-(APURINIC OR APYRIMIDINIC SITE) ENDONUCLEASE"/>
    <property type="match status" value="1"/>
</dbReference>
<proteinExistence type="predicted"/>
<evidence type="ECO:0000256" key="1">
    <source>
        <dbReference type="ARBA" id="ARBA00022723"/>
    </source>
</evidence>
<dbReference type="SUPFAM" id="SSF56219">
    <property type="entry name" value="DNase I-like"/>
    <property type="match status" value="1"/>
</dbReference>
<dbReference type="PANTHER" id="PTHR22748">
    <property type="entry name" value="AP ENDONUCLEASE"/>
    <property type="match status" value="1"/>
</dbReference>
<feature type="binding site" evidence="4">
    <location>
        <position position="48"/>
    </location>
    <ligand>
        <name>Mg(2+)</name>
        <dbReference type="ChEBI" id="CHEBI:18420"/>
        <label>1</label>
    </ligand>
</feature>
<dbReference type="AlphaFoldDB" id="A0A915IBM0"/>
<dbReference type="GO" id="GO:0008311">
    <property type="term" value="F:double-stranded DNA 3'-5' DNA exonuclease activity"/>
    <property type="evidence" value="ECO:0007669"/>
    <property type="project" value="TreeGrafter"/>
</dbReference>
<keyword evidence="1 4" id="KW-0479">Metal-binding</keyword>
<dbReference type="Gene3D" id="3.60.10.10">
    <property type="entry name" value="Endonuclease/exonuclease/phosphatase"/>
    <property type="match status" value="1"/>
</dbReference>
<dbReference type="GO" id="GO:0008081">
    <property type="term" value="F:phosphoric diester hydrolase activity"/>
    <property type="evidence" value="ECO:0007669"/>
    <property type="project" value="TreeGrafter"/>
</dbReference>
<dbReference type="PROSITE" id="PS00726">
    <property type="entry name" value="AP_NUCLEASE_F1_1"/>
    <property type="match status" value="1"/>
</dbReference>
<comment type="cofactor">
    <cofactor evidence="4">
        <name>Mg(2+)</name>
        <dbReference type="ChEBI" id="CHEBI:18420"/>
    </cofactor>
    <cofactor evidence="4">
        <name>Mn(2+)</name>
        <dbReference type="ChEBI" id="CHEBI:29035"/>
    </cofactor>
    <text evidence="4">Probably binds two magnesium or manganese ions per subunit.</text>
</comment>
<keyword evidence="4" id="KW-0464">Manganese</keyword>
<dbReference type="InterPro" id="IPR004808">
    <property type="entry name" value="AP_endonuc_1"/>
</dbReference>
<dbReference type="GO" id="GO:0006284">
    <property type="term" value="P:base-excision repair"/>
    <property type="evidence" value="ECO:0007669"/>
    <property type="project" value="TreeGrafter"/>
</dbReference>
<dbReference type="GO" id="GO:0003906">
    <property type="term" value="F:DNA-(apurinic or apyrimidinic site) endonuclease activity"/>
    <property type="evidence" value="ECO:0007669"/>
    <property type="project" value="TreeGrafter"/>
</dbReference>
<evidence type="ECO:0000313" key="5">
    <source>
        <dbReference type="Proteomes" id="UP000887565"/>
    </source>
</evidence>
<keyword evidence="3 4" id="KW-0460">Magnesium</keyword>
<evidence type="ECO:0000256" key="3">
    <source>
        <dbReference type="ARBA" id="ARBA00022842"/>
    </source>
</evidence>
<evidence type="ECO:0000256" key="4">
    <source>
        <dbReference type="PIRSR" id="PIRSR604808-2"/>
    </source>
</evidence>